<dbReference type="GO" id="GO:0031419">
    <property type="term" value="F:cobalamin binding"/>
    <property type="evidence" value="ECO:0007669"/>
    <property type="project" value="InterPro"/>
</dbReference>
<dbReference type="AlphaFoldDB" id="A0A0F9EB73"/>
<dbReference type="PROSITE" id="PS51332">
    <property type="entry name" value="B12_BINDING"/>
    <property type="match status" value="1"/>
</dbReference>
<reference evidence="2" key="1">
    <citation type="journal article" date="2015" name="Nature">
        <title>Complex archaea that bridge the gap between prokaryotes and eukaryotes.</title>
        <authorList>
            <person name="Spang A."/>
            <person name="Saw J.H."/>
            <person name="Jorgensen S.L."/>
            <person name="Zaremba-Niedzwiedzka K."/>
            <person name="Martijn J."/>
            <person name="Lind A.E."/>
            <person name="van Eijk R."/>
            <person name="Schleper C."/>
            <person name="Guy L."/>
            <person name="Ettema T.J."/>
        </authorList>
    </citation>
    <scope>NUCLEOTIDE SEQUENCE</scope>
</reference>
<dbReference type="Pfam" id="PF02310">
    <property type="entry name" value="B12-binding"/>
    <property type="match status" value="1"/>
</dbReference>
<sequence length="73" mass="8108">MKVLLITPPFHAGVVEVAGRWVPLYFVYLAGALRAAGHEPVIYDAMTKFVEYEDIEKKIKEVKPDAVCTSAIT</sequence>
<organism evidence="2">
    <name type="scientific">marine sediment metagenome</name>
    <dbReference type="NCBI Taxonomy" id="412755"/>
    <lineage>
        <taxon>unclassified sequences</taxon>
        <taxon>metagenomes</taxon>
        <taxon>ecological metagenomes</taxon>
    </lineage>
</organism>
<feature type="non-terminal residue" evidence="2">
    <location>
        <position position="73"/>
    </location>
</feature>
<gene>
    <name evidence="2" type="ORF">LCGC14_2174890</name>
</gene>
<dbReference type="EMBL" id="LAZR01028162">
    <property type="protein sequence ID" value="KKL63456.1"/>
    <property type="molecule type" value="Genomic_DNA"/>
</dbReference>
<name>A0A0F9EB73_9ZZZZ</name>
<protein>
    <recommendedName>
        <fullName evidence="1">B12-binding domain-containing protein</fullName>
    </recommendedName>
</protein>
<evidence type="ECO:0000259" key="1">
    <source>
        <dbReference type="PROSITE" id="PS51332"/>
    </source>
</evidence>
<proteinExistence type="predicted"/>
<accession>A0A0F9EB73</accession>
<comment type="caution">
    <text evidence="2">The sequence shown here is derived from an EMBL/GenBank/DDBJ whole genome shotgun (WGS) entry which is preliminary data.</text>
</comment>
<evidence type="ECO:0000313" key="2">
    <source>
        <dbReference type="EMBL" id="KKL63456.1"/>
    </source>
</evidence>
<dbReference type="InterPro" id="IPR006158">
    <property type="entry name" value="Cobalamin-bd"/>
</dbReference>
<feature type="domain" description="B12-binding" evidence="1">
    <location>
        <begin position="9"/>
        <end position="73"/>
    </location>
</feature>
<dbReference type="GO" id="GO:0046872">
    <property type="term" value="F:metal ion binding"/>
    <property type="evidence" value="ECO:0007669"/>
    <property type="project" value="InterPro"/>
</dbReference>